<comment type="caution">
    <text evidence="1">The sequence shown here is derived from an EMBL/GenBank/DDBJ whole genome shotgun (WGS) entry which is preliminary data.</text>
</comment>
<organism evidence="1 2">
    <name type="scientific">Pseudorhodoferax soli</name>
    <dbReference type="NCBI Taxonomy" id="545864"/>
    <lineage>
        <taxon>Bacteria</taxon>
        <taxon>Pseudomonadati</taxon>
        <taxon>Pseudomonadota</taxon>
        <taxon>Betaproteobacteria</taxon>
        <taxon>Burkholderiales</taxon>
        <taxon>Comamonadaceae</taxon>
    </lineage>
</organism>
<gene>
    <name evidence="1" type="ORF">DES41_109134</name>
</gene>
<reference evidence="1 2" key="1">
    <citation type="submission" date="2018-07" db="EMBL/GenBank/DDBJ databases">
        <title>Genomic Encyclopedia of Type Strains, Phase IV (KMG-IV): sequencing the most valuable type-strain genomes for metagenomic binning, comparative biology and taxonomic classification.</title>
        <authorList>
            <person name="Goeker M."/>
        </authorList>
    </citation>
    <scope>NUCLEOTIDE SEQUENCE [LARGE SCALE GENOMIC DNA]</scope>
    <source>
        <strain evidence="1 2">DSM 21634</strain>
    </source>
</reference>
<keyword evidence="2" id="KW-1185">Reference proteome</keyword>
<proteinExistence type="predicted"/>
<dbReference type="EMBL" id="QPJK01000009">
    <property type="protein sequence ID" value="RCW67411.1"/>
    <property type="molecule type" value="Genomic_DNA"/>
</dbReference>
<evidence type="ECO:0000313" key="1">
    <source>
        <dbReference type="EMBL" id="RCW67411.1"/>
    </source>
</evidence>
<dbReference type="Proteomes" id="UP000252884">
    <property type="component" value="Unassembled WGS sequence"/>
</dbReference>
<sequence>MAHVNPGARGAIVWQFNQAGAFAFAACSAGIWGPKWSAG</sequence>
<accession>A0A368XHD0</accession>
<dbReference type="AlphaFoldDB" id="A0A368XHD0"/>
<evidence type="ECO:0000313" key="2">
    <source>
        <dbReference type="Proteomes" id="UP000252884"/>
    </source>
</evidence>
<protein>
    <submittedName>
        <fullName evidence="1">Uncharacterized protein</fullName>
    </submittedName>
</protein>
<name>A0A368XHD0_9BURK</name>